<evidence type="ECO:0000256" key="4">
    <source>
        <dbReference type="SAM" id="MobiDB-lite"/>
    </source>
</evidence>
<evidence type="ECO:0000313" key="6">
    <source>
        <dbReference type="Proteomes" id="UP000283509"/>
    </source>
</evidence>
<dbReference type="GO" id="GO:0003924">
    <property type="term" value="F:GTPase activity"/>
    <property type="evidence" value="ECO:0007669"/>
    <property type="project" value="InterPro"/>
</dbReference>
<sequence>MNHYITILVPGFNVETVEYKNISFTVWDVGGQVKLRPSVEALLPEHRRRRLRVGQQRRREAAGGQGGAGRHRECWGRPRRRPSSSRPLLFLLESEEVAGVPLLVVANKQDLPGALSVPQLSEGLDLRRHDRPWHVQPTCAITSEGVYEALDWLARELAYTGTPGASPYAAGPQRGHGRGIRTREDPNTGRVEHKDAFEVTDELSKQSQNQKMDLTEEENAGFTKKQSHFAFFLSSPTQRDISDEDFPST</sequence>
<dbReference type="PRINTS" id="PR00449">
    <property type="entry name" value="RASTRNSFRMNG"/>
</dbReference>
<dbReference type="Proteomes" id="UP000283509">
    <property type="component" value="Unassembled WGS sequence"/>
</dbReference>
<evidence type="ECO:0000256" key="1">
    <source>
        <dbReference type="ARBA" id="ARBA00022741"/>
    </source>
</evidence>
<keyword evidence="2 3" id="KW-0342">GTP-binding</keyword>
<dbReference type="SUPFAM" id="SSF52540">
    <property type="entry name" value="P-loop containing nucleoside triphosphate hydrolases"/>
    <property type="match status" value="1"/>
</dbReference>
<dbReference type="Pfam" id="PF00025">
    <property type="entry name" value="Arf"/>
    <property type="match status" value="2"/>
</dbReference>
<evidence type="ECO:0000256" key="3">
    <source>
        <dbReference type="PIRSR" id="PIRSR606689-1"/>
    </source>
</evidence>
<evidence type="ECO:0000256" key="2">
    <source>
        <dbReference type="ARBA" id="ARBA00023134"/>
    </source>
</evidence>
<gene>
    <name evidence="5" type="ORF">C7M84_018017</name>
</gene>
<dbReference type="EMBL" id="QCYY01003332">
    <property type="protein sequence ID" value="ROT64074.1"/>
    <property type="molecule type" value="Genomic_DNA"/>
</dbReference>
<proteinExistence type="predicted"/>
<dbReference type="AlphaFoldDB" id="A0A3R7LTM8"/>
<dbReference type="InterPro" id="IPR027417">
    <property type="entry name" value="P-loop_NTPase"/>
</dbReference>
<protein>
    <submittedName>
        <fullName evidence="5">ADP-ribosylation factor</fullName>
    </submittedName>
</protein>
<dbReference type="GO" id="GO:0005525">
    <property type="term" value="F:GTP binding"/>
    <property type="evidence" value="ECO:0007669"/>
    <property type="project" value="UniProtKB-KW"/>
</dbReference>
<feature type="binding site" evidence="3">
    <location>
        <position position="31"/>
    </location>
    <ligand>
        <name>GTP</name>
        <dbReference type="ChEBI" id="CHEBI:37565"/>
    </ligand>
</feature>
<evidence type="ECO:0000313" key="5">
    <source>
        <dbReference type="EMBL" id="ROT64074.1"/>
    </source>
</evidence>
<comment type="caution">
    <text evidence="5">The sequence shown here is derived from an EMBL/GenBank/DDBJ whole genome shotgun (WGS) entry which is preliminary data.</text>
</comment>
<organism evidence="5 6">
    <name type="scientific">Penaeus vannamei</name>
    <name type="common">Whiteleg shrimp</name>
    <name type="synonym">Litopenaeus vannamei</name>
    <dbReference type="NCBI Taxonomy" id="6689"/>
    <lineage>
        <taxon>Eukaryota</taxon>
        <taxon>Metazoa</taxon>
        <taxon>Ecdysozoa</taxon>
        <taxon>Arthropoda</taxon>
        <taxon>Crustacea</taxon>
        <taxon>Multicrustacea</taxon>
        <taxon>Malacostraca</taxon>
        <taxon>Eumalacostraca</taxon>
        <taxon>Eucarida</taxon>
        <taxon>Decapoda</taxon>
        <taxon>Dendrobranchiata</taxon>
        <taxon>Penaeoidea</taxon>
        <taxon>Penaeidae</taxon>
        <taxon>Penaeus</taxon>
    </lineage>
</organism>
<dbReference type="STRING" id="6689.A0A3R7LTM8"/>
<dbReference type="PROSITE" id="PS51417">
    <property type="entry name" value="ARF"/>
    <property type="match status" value="1"/>
</dbReference>
<keyword evidence="6" id="KW-1185">Reference proteome</keyword>
<feature type="binding site" evidence="3">
    <location>
        <begin position="107"/>
        <end position="110"/>
    </location>
    <ligand>
        <name>GTP</name>
        <dbReference type="ChEBI" id="CHEBI:37565"/>
    </ligand>
</feature>
<dbReference type="SMART" id="SM00177">
    <property type="entry name" value="ARF"/>
    <property type="match status" value="1"/>
</dbReference>
<keyword evidence="1 3" id="KW-0547">Nucleotide-binding</keyword>
<dbReference type="PANTHER" id="PTHR11711">
    <property type="entry name" value="ADP RIBOSYLATION FACTOR-RELATED"/>
    <property type="match status" value="1"/>
</dbReference>
<reference evidence="5 6" key="2">
    <citation type="submission" date="2019-01" db="EMBL/GenBank/DDBJ databases">
        <title>The decoding of complex shrimp genome reveals the adaptation for benthos swimmer, frequently molting mechanism and breeding impact on genome.</title>
        <authorList>
            <person name="Sun Y."/>
            <person name="Gao Y."/>
            <person name="Yu Y."/>
        </authorList>
    </citation>
    <scope>NUCLEOTIDE SEQUENCE [LARGE SCALE GENOMIC DNA]</scope>
    <source>
        <tissue evidence="5">Muscle</tissue>
    </source>
</reference>
<dbReference type="InterPro" id="IPR024156">
    <property type="entry name" value="Small_GTPase_ARF"/>
</dbReference>
<feature type="region of interest" description="Disordered" evidence="4">
    <location>
        <begin position="53"/>
        <end position="83"/>
    </location>
</feature>
<feature type="region of interest" description="Disordered" evidence="4">
    <location>
        <begin position="162"/>
        <end position="188"/>
    </location>
</feature>
<dbReference type="Gene3D" id="3.40.50.300">
    <property type="entry name" value="P-loop containing nucleotide triphosphate hydrolases"/>
    <property type="match status" value="2"/>
</dbReference>
<feature type="region of interest" description="Disordered" evidence="4">
    <location>
        <begin position="201"/>
        <end position="220"/>
    </location>
</feature>
<name>A0A3R7LTM8_PENVA</name>
<reference evidence="5 6" key="1">
    <citation type="submission" date="2018-04" db="EMBL/GenBank/DDBJ databases">
        <authorList>
            <person name="Zhang X."/>
            <person name="Yuan J."/>
            <person name="Li F."/>
            <person name="Xiang J."/>
        </authorList>
    </citation>
    <scope>NUCLEOTIDE SEQUENCE [LARGE SCALE GENOMIC DNA]</scope>
    <source>
        <tissue evidence="5">Muscle</tissue>
    </source>
</reference>
<accession>A0A3R7LTM8</accession>
<dbReference type="InterPro" id="IPR006689">
    <property type="entry name" value="Small_GTPase_ARF/SAR"/>
</dbReference>
<dbReference type="OrthoDB" id="2011769at2759"/>